<keyword evidence="2" id="KW-1185">Reference proteome</keyword>
<evidence type="ECO:0000313" key="2">
    <source>
        <dbReference type="Proteomes" id="UP001642464"/>
    </source>
</evidence>
<reference evidence="1 2" key="1">
    <citation type="submission" date="2024-02" db="EMBL/GenBank/DDBJ databases">
        <authorList>
            <person name="Chen Y."/>
            <person name="Shah S."/>
            <person name="Dougan E. K."/>
            <person name="Thang M."/>
            <person name="Chan C."/>
        </authorList>
    </citation>
    <scope>NUCLEOTIDE SEQUENCE [LARGE SCALE GENOMIC DNA]</scope>
</reference>
<comment type="caution">
    <text evidence="1">The sequence shown here is derived from an EMBL/GenBank/DDBJ whole genome shotgun (WGS) entry which is preliminary data.</text>
</comment>
<protein>
    <submittedName>
        <fullName evidence="1">UBA domain-containing protein</fullName>
    </submittedName>
</protein>
<name>A0ABP0KDA7_9DINO</name>
<organism evidence="1 2">
    <name type="scientific">Durusdinium trenchii</name>
    <dbReference type="NCBI Taxonomy" id="1381693"/>
    <lineage>
        <taxon>Eukaryota</taxon>
        <taxon>Sar</taxon>
        <taxon>Alveolata</taxon>
        <taxon>Dinophyceae</taxon>
        <taxon>Suessiales</taxon>
        <taxon>Symbiodiniaceae</taxon>
        <taxon>Durusdinium</taxon>
    </lineage>
</organism>
<evidence type="ECO:0000313" key="1">
    <source>
        <dbReference type="EMBL" id="CAK9024606.1"/>
    </source>
</evidence>
<sequence length="254" mass="29160">MKKRLLEVKLGQRLRRPWFPMSLSRLCQALTSSRLWQMCTTPATSTPGTKASKDSGTKRMVKLSAEEKERIAAMSSPADMDYEERKRQYAALRRAVYRSASPGLMAKYTLSSDADRFSMMKNFLVNSGVDSIEVEEQYTKYAEESRKDRYITITLFQLEKKFGKGKEAQKFIADLVKGQKGTPHPQSDHPKARMFKVLKDVLEEKVAALERHIAQLEHHLVCAETMSNTPLSDVDVEHMRTEMDTEKFWVTNLN</sequence>
<dbReference type="EMBL" id="CAXAMM010010946">
    <property type="protein sequence ID" value="CAK9024606.1"/>
    <property type="molecule type" value="Genomic_DNA"/>
</dbReference>
<proteinExistence type="predicted"/>
<gene>
    <name evidence="1" type="ORF">SCF082_LOCUS16708</name>
</gene>
<dbReference type="Proteomes" id="UP001642464">
    <property type="component" value="Unassembled WGS sequence"/>
</dbReference>
<accession>A0ABP0KDA7</accession>